<feature type="compositionally biased region" description="Basic residues" evidence="1">
    <location>
        <begin position="107"/>
        <end position="116"/>
    </location>
</feature>
<proteinExistence type="predicted"/>
<evidence type="ECO:0000313" key="2">
    <source>
        <dbReference type="EMBL" id="KAJ3654412.1"/>
    </source>
</evidence>
<evidence type="ECO:0000256" key="1">
    <source>
        <dbReference type="SAM" id="MobiDB-lite"/>
    </source>
</evidence>
<name>A0AA38MF90_9CUCU</name>
<dbReference type="Proteomes" id="UP001168821">
    <property type="component" value="Unassembled WGS sequence"/>
</dbReference>
<keyword evidence="3" id="KW-1185">Reference proteome</keyword>
<feature type="region of interest" description="Disordered" evidence="1">
    <location>
        <begin position="81"/>
        <end position="116"/>
    </location>
</feature>
<dbReference type="EMBL" id="JALNTZ010000004">
    <property type="protein sequence ID" value="KAJ3654412.1"/>
    <property type="molecule type" value="Genomic_DNA"/>
</dbReference>
<accession>A0AA38MF90</accession>
<evidence type="ECO:0000313" key="3">
    <source>
        <dbReference type="Proteomes" id="UP001168821"/>
    </source>
</evidence>
<comment type="caution">
    <text evidence="2">The sequence shown here is derived from an EMBL/GenBank/DDBJ whole genome shotgun (WGS) entry which is preliminary data.</text>
</comment>
<gene>
    <name evidence="2" type="ORF">Zmor_013602</name>
</gene>
<organism evidence="2 3">
    <name type="scientific">Zophobas morio</name>
    <dbReference type="NCBI Taxonomy" id="2755281"/>
    <lineage>
        <taxon>Eukaryota</taxon>
        <taxon>Metazoa</taxon>
        <taxon>Ecdysozoa</taxon>
        <taxon>Arthropoda</taxon>
        <taxon>Hexapoda</taxon>
        <taxon>Insecta</taxon>
        <taxon>Pterygota</taxon>
        <taxon>Neoptera</taxon>
        <taxon>Endopterygota</taxon>
        <taxon>Coleoptera</taxon>
        <taxon>Polyphaga</taxon>
        <taxon>Cucujiformia</taxon>
        <taxon>Tenebrionidae</taxon>
        <taxon>Zophobas</taxon>
    </lineage>
</organism>
<reference evidence="2" key="1">
    <citation type="journal article" date="2023" name="G3 (Bethesda)">
        <title>Whole genome assemblies of Zophobas morio and Tenebrio molitor.</title>
        <authorList>
            <person name="Kaur S."/>
            <person name="Stinson S.A."/>
            <person name="diCenzo G.C."/>
        </authorList>
    </citation>
    <scope>NUCLEOTIDE SEQUENCE</scope>
    <source>
        <strain evidence="2">QUZm001</strain>
    </source>
</reference>
<sequence>MESWLKNQCNFNYRSHSYKLSLTVISLFTGKKVARNETDPFLVSEDGIKHQQLKDDEKNVNNEEKKEDKIWRRLSLHSFRKKREKKQEEKSKPIIPAVLNTYDKQKKDHKKKKEWL</sequence>
<dbReference type="AlphaFoldDB" id="A0AA38MF90"/>
<protein>
    <submittedName>
        <fullName evidence="2">Uncharacterized protein</fullName>
    </submittedName>
</protein>